<proteinExistence type="predicted"/>
<dbReference type="Proteomes" id="UP000006038">
    <property type="component" value="Chromosome 7"/>
</dbReference>
<dbReference type="EnsemblPlants" id="OB07G13400.1">
    <property type="protein sequence ID" value="OB07G13400.1"/>
    <property type="gene ID" value="OB07G13400"/>
</dbReference>
<dbReference type="Gramene" id="OB07G13400.1">
    <property type="protein sequence ID" value="OB07G13400.1"/>
    <property type="gene ID" value="OB07G13400"/>
</dbReference>
<name>J3MIV8_ORYBR</name>
<dbReference type="AlphaFoldDB" id="J3MIV8"/>
<feature type="compositionally biased region" description="Polar residues" evidence="1">
    <location>
        <begin position="14"/>
        <end position="32"/>
    </location>
</feature>
<evidence type="ECO:0000313" key="3">
    <source>
        <dbReference type="Proteomes" id="UP000006038"/>
    </source>
</evidence>
<sequence length="93" mass="9512">MPPLTRITWPLTHSAASVQRNPTTGAMSPTSPSRPIGFAALNLSTASSLFPAKNSSVATGPGATQFTVTRDGPTSFAITRTIASTAAFDAAYA</sequence>
<accession>J3MIV8</accession>
<keyword evidence="3" id="KW-1185">Reference proteome</keyword>
<evidence type="ECO:0000256" key="1">
    <source>
        <dbReference type="SAM" id="MobiDB-lite"/>
    </source>
</evidence>
<protein>
    <submittedName>
        <fullName evidence="2">Uncharacterized protein</fullName>
    </submittedName>
</protein>
<reference evidence="2" key="1">
    <citation type="journal article" date="2013" name="Nat. Commun.">
        <title>Whole-genome sequencing of Oryza brachyantha reveals mechanisms underlying Oryza genome evolution.</title>
        <authorList>
            <person name="Chen J."/>
            <person name="Huang Q."/>
            <person name="Gao D."/>
            <person name="Wang J."/>
            <person name="Lang Y."/>
            <person name="Liu T."/>
            <person name="Li B."/>
            <person name="Bai Z."/>
            <person name="Luis Goicoechea J."/>
            <person name="Liang C."/>
            <person name="Chen C."/>
            <person name="Zhang W."/>
            <person name="Sun S."/>
            <person name="Liao Y."/>
            <person name="Zhang X."/>
            <person name="Yang L."/>
            <person name="Song C."/>
            <person name="Wang M."/>
            <person name="Shi J."/>
            <person name="Liu G."/>
            <person name="Liu J."/>
            <person name="Zhou H."/>
            <person name="Zhou W."/>
            <person name="Yu Q."/>
            <person name="An N."/>
            <person name="Chen Y."/>
            <person name="Cai Q."/>
            <person name="Wang B."/>
            <person name="Liu B."/>
            <person name="Min J."/>
            <person name="Huang Y."/>
            <person name="Wu H."/>
            <person name="Li Z."/>
            <person name="Zhang Y."/>
            <person name="Yin Y."/>
            <person name="Song W."/>
            <person name="Jiang J."/>
            <person name="Jackson S.A."/>
            <person name="Wing R.A."/>
            <person name="Wang J."/>
            <person name="Chen M."/>
        </authorList>
    </citation>
    <scope>NUCLEOTIDE SEQUENCE [LARGE SCALE GENOMIC DNA]</scope>
    <source>
        <strain evidence="2">cv. IRGC 101232</strain>
    </source>
</reference>
<feature type="region of interest" description="Disordered" evidence="1">
    <location>
        <begin position="10"/>
        <end position="32"/>
    </location>
</feature>
<reference evidence="2" key="2">
    <citation type="submission" date="2013-04" db="UniProtKB">
        <authorList>
            <consortium name="EnsemblPlants"/>
        </authorList>
    </citation>
    <scope>IDENTIFICATION</scope>
</reference>
<organism evidence="2">
    <name type="scientific">Oryza brachyantha</name>
    <name type="common">malo sina</name>
    <dbReference type="NCBI Taxonomy" id="4533"/>
    <lineage>
        <taxon>Eukaryota</taxon>
        <taxon>Viridiplantae</taxon>
        <taxon>Streptophyta</taxon>
        <taxon>Embryophyta</taxon>
        <taxon>Tracheophyta</taxon>
        <taxon>Spermatophyta</taxon>
        <taxon>Magnoliopsida</taxon>
        <taxon>Liliopsida</taxon>
        <taxon>Poales</taxon>
        <taxon>Poaceae</taxon>
        <taxon>BOP clade</taxon>
        <taxon>Oryzoideae</taxon>
        <taxon>Oryzeae</taxon>
        <taxon>Oryzinae</taxon>
        <taxon>Oryza</taxon>
    </lineage>
</organism>
<dbReference type="HOGENOM" id="CLU_2405883_0_0_1"/>
<evidence type="ECO:0000313" key="2">
    <source>
        <dbReference type="EnsemblPlants" id="OB07G13400.1"/>
    </source>
</evidence>